<dbReference type="Pfam" id="PF09836">
    <property type="entry name" value="DUF2063"/>
    <property type="match status" value="1"/>
</dbReference>
<evidence type="ECO:0000313" key="2">
    <source>
        <dbReference type="EMBL" id="AWI85590.1"/>
    </source>
</evidence>
<dbReference type="KEGG" id="ypac:CEW88_17895"/>
<accession>A0A2U8HIX3</accession>
<proteinExistence type="predicted"/>
<dbReference type="InterPro" id="IPR018640">
    <property type="entry name" value="DUF2063"/>
</dbReference>
<organism evidence="2 3">
    <name type="scientific">Alloyangia pacifica</name>
    <dbReference type="NCBI Taxonomy" id="311180"/>
    <lineage>
        <taxon>Bacteria</taxon>
        <taxon>Pseudomonadati</taxon>
        <taxon>Pseudomonadota</taxon>
        <taxon>Alphaproteobacteria</taxon>
        <taxon>Rhodobacterales</taxon>
        <taxon>Roseobacteraceae</taxon>
        <taxon>Alloyangia</taxon>
    </lineage>
</organism>
<dbReference type="Proteomes" id="UP000244915">
    <property type="component" value="Chromosome 2"/>
</dbReference>
<evidence type="ECO:0000313" key="3">
    <source>
        <dbReference type="Proteomes" id="UP000244915"/>
    </source>
</evidence>
<name>A0A2U8HIX3_9RHOB</name>
<evidence type="ECO:0000259" key="1">
    <source>
        <dbReference type="Pfam" id="PF09836"/>
    </source>
</evidence>
<dbReference type="InterPro" id="IPR044922">
    <property type="entry name" value="DUF2063_N_sf"/>
</dbReference>
<dbReference type="EMBL" id="CP022190">
    <property type="protein sequence ID" value="AWI85590.1"/>
    <property type="molecule type" value="Genomic_DNA"/>
</dbReference>
<dbReference type="RefSeq" id="WP_108969427.1">
    <property type="nucleotide sequence ID" value="NZ_CP022190.1"/>
</dbReference>
<feature type="domain" description="Putative DNA-binding" evidence="1">
    <location>
        <begin position="7"/>
        <end position="93"/>
    </location>
</feature>
<dbReference type="Gene3D" id="1.10.150.690">
    <property type="entry name" value="DUF2063"/>
    <property type="match status" value="1"/>
</dbReference>
<gene>
    <name evidence="2" type="ORF">CEW88_17895</name>
</gene>
<protein>
    <submittedName>
        <fullName evidence="2">DUF2063 domain-containing protein</fullName>
    </submittedName>
</protein>
<dbReference type="OrthoDB" id="4146344at2"/>
<sequence length="244" mass="25876">MSGQGVFAGALLALEAPRPEVLRDPTGSAATRRFDVYRNNVAVALTEALAAAFPVVQRLVGETYFAAMAQDFAREHPPRSPVMALYGAELPDWTQRFPPLTALPYLPEVARIEQARREASLSADAVPLDPRVLAELLPDALAASAPRLHPAARILRTRHPALAIWGRNAERPDLAQSPPGEVLVTRPRLAVRTCAAPAGTAATLEALARRLPLGAALPAGADHSAIFACLFNAGALISEGDPEP</sequence>
<reference evidence="2 3" key="1">
    <citation type="submission" date="2017-06" db="EMBL/GenBank/DDBJ databases">
        <title>Yangia sp. YSBP01 complete genome sequence.</title>
        <authorList>
            <person name="Woo J.-H."/>
            <person name="Kim H.-S."/>
        </authorList>
    </citation>
    <scope>NUCLEOTIDE SEQUENCE [LARGE SCALE GENOMIC DNA]</scope>
    <source>
        <strain evidence="2 3">YSBP01</strain>
    </source>
</reference>
<dbReference type="AlphaFoldDB" id="A0A2U8HIX3"/>